<dbReference type="Proteomes" id="UP000324800">
    <property type="component" value="Unassembled WGS sequence"/>
</dbReference>
<feature type="domain" description="Dynein heavy chain AAA 5 extension" evidence="2">
    <location>
        <begin position="19"/>
        <end position="125"/>
    </location>
</feature>
<name>A0A5J4V0E2_9EUKA</name>
<dbReference type="OrthoDB" id="5593012at2759"/>
<dbReference type="GO" id="GO:0030286">
    <property type="term" value="C:dynein complex"/>
    <property type="evidence" value="ECO:0007669"/>
    <property type="project" value="InterPro"/>
</dbReference>
<feature type="compositionally biased region" description="Acidic residues" evidence="1">
    <location>
        <begin position="716"/>
        <end position="755"/>
    </location>
</feature>
<evidence type="ECO:0000259" key="2">
    <source>
        <dbReference type="Pfam" id="PF17852"/>
    </source>
</evidence>
<evidence type="ECO:0000259" key="3">
    <source>
        <dbReference type="Pfam" id="PF17857"/>
    </source>
</evidence>
<feature type="non-terminal residue" evidence="4">
    <location>
        <position position="755"/>
    </location>
</feature>
<dbReference type="InterPro" id="IPR041466">
    <property type="entry name" value="Dynein_AAA5_ext"/>
</dbReference>
<dbReference type="InterPro" id="IPR026983">
    <property type="entry name" value="DHC"/>
</dbReference>
<accession>A0A5J4V0E2</accession>
<feature type="domain" description="Dynein heavy chain 3 AAA+ lid" evidence="3">
    <location>
        <begin position="311"/>
        <end position="380"/>
    </location>
</feature>
<feature type="compositionally biased region" description="Polar residues" evidence="1">
    <location>
        <begin position="517"/>
        <end position="526"/>
    </location>
</feature>
<feature type="compositionally biased region" description="Acidic residues" evidence="1">
    <location>
        <begin position="613"/>
        <end position="660"/>
    </location>
</feature>
<sequence length="755" mass="85539">THTVYPPPPGNMLNNKKYYEDQYPASLAAKHFVFALIWTFGAALDDQSKPMFSEFVMELIAVEIKTDIGLDPEEADAIVNSLRNNDFIKEDPYRKLMISVSFPRDIKTLYDVVLNDSNGQWERWQVRVSVYKYNPQQPYEEIDVQTQDTVATTTMLDILNKAKANILVTGTSGSVNTIVVNDFLHIPTVQDISLFFQIKISAQSSAKGIQEVLEGRLTRRRSNLIGPSVGKQGIVFIDDMNIPTPEIYFAQPPIELIRQCVAQFGVYDRKKLTFICLTDTVFVSAFGPPGGGKQEKPSLPATVQQLAQPVVDTTVEKYQESYSTFLPTPSKSHYTFNLRDASSLASGVLHSSSGYQSSLILVKLQAHEGCLVFRAGACNDAIVIDDKDDIDMPPLSESFDIEEKPNELKVFQTNPKQANSIIFHFLECLQISSAIQKKSKNRKILFSKDTFSPHRIVNSANGIRNDKITSTNIASRIQMSFIQCLKSDEDQKDISINSEENIKKVGKINDKYHIFNKDNQLQQKPTKLTDKQDDYLPPSSTPPPQSQNSPPPSPTNTHPPPSPSNTPPININIPSIIKMRMKNKIKLMKPQKNIKLNFEEEAEEVDYDIKVENDDDDDDKVDEEEDVEEEEDDNDDDDDDKDDSVARDDEDDNTGNYLDDDQQFLSQQRISLVFLMRVIFSMHYVHLQLLKQIGSQSGEDVKLISNVKKRRRIDDDDKVDEEEDVEEEEDDNDDDDDDKDDSVARDDEDDNTGNY</sequence>
<evidence type="ECO:0000313" key="4">
    <source>
        <dbReference type="EMBL" id="KAA6376189.1"/>
    </source>
</evidence>
<reference evidence="4 5" key="1">
    <citation type="submission" date="2019-03" db="EMBL/GenBank/DDBJ databases">
        <title>Single cell metagenomics reveals metabolic interactions within the superorganism composed of flagellate Streblomastix strix and complex community of Bacteroidetes bacteria on its surface.</title>
        <authorList>
            <person name="Treitli S.C."/>
            <person name="Kolisko M."/>
            <person name="Husnik F."/>
            <person name="Keeling P."/>
            <person name="Hampl V."/>
        </authorList>
    </citation>
    <scope>NUCLEOTIDE SEQUENCE [LARGE SCALE GENOMIC DNA]</scope>
    <source>
        <strain evidence="4">ST1C</strain>
    </source>
</reference>
<dbReference type="Gene3D" id="1.10.472.130">
    <property type="match status" value="1"/>
</dbReference>
<dbReference type="Pfam" id="PF17852">
    <property type="entry name" value="Dynein_AAA_lid"/>
    <property type="match status" value="1"/>
</dbReference>
<dbReference type="AlphaFoldDB" id="A0A5J4V0E2"/>
<comment type="caution">
    <text evidence="4">The sequence shown here is derived from an EMBL/GenBank/DDBJ whole genome shotgun (WGS) entry which is preliminary data.</text>
</comment>
<dbReference type="GO" id="GO:0051959">
    <property type="term" value="F:dynein light intermediate chain binding"/>
    <property type="evidence" value="ECO:0007669"/>
    <property type="project" value="InterPro"/>
</dbReference>
<feature type="compositionally biased region" description="Pro residues" evidence="1">
    <location>
        <begin position="539"/>
        <end position="566"/>
    </location>
</feature>
<dbReference type="Pfam" id="PF17857">
    <property type="entry name" value="AAA_lid_1"/>
    <property type="match status" value="1"/>
</dbReference>
<dbReference type="Gene3D" id="3.40.50.300">
    <property type="entry name" value="P-loop containing nucleotide triphosphate hydrolases"/>
    <property type="match status" value="1"/>
</dbReference>
<dbReference type="EMBL" id="SNRW01010694">
    <property type="protein sequence ID" value="KAA6376189.1"/>
    <property type="molecule type" value="Genomic_DNA"/>
</dbReference>
<dbReference type="InterPro" id="IPR027417">
    <property type="entry name" value="P-loop_NTPase"/>
</dbReference>
<evidence type="ECO:0000256" key="1">
    <source>
        <dbReference type="SAM" id="MobiDB-lite"/>
    </source>
</evidence>
<dbReference type="Pfam" id="PF12775">
    <property type="entry name" value="AAA_7"/>
    <property type="match status" value="1"/>
</dbReference>
<feature type="region of interest" description="Disordered" evidence="1">
    <location>
        <begin position="606"/>
        <end position="660"/>
    </location>
</feature>
<gene>
    <name evidence="4" type="ORF">EZS28_028284</name>
</gene>
<feature type="region of interest" description="Disordered" evidence="1">
    <location>
        <begin position="711"/>
        <end position="755"/>
    </location>
</feature>
<dbReference type="PANTHER" id="PTHR22878:SF68">
    <property type="entry name" value="DYNEIN HEAVY CHAIN 6, AXONEMAL-LIKE"/>
    <property type="match status" value="1"/>
</dbReference>
<proteinExistence type="predicted"/>
<protein>
    <submittedName>
        <fullName evidence="4">Putative dynein heavy chain</fullName>
    </submittedName>
</protein>
<feature type="region of interest" description="Disordered" evidence="1">
    <location>
        <begin position="516"/>
        <end position="571"/>
    </location>
</feature>
<dbReference type="GO" id="GO:0007018">
    <property type="term" value="P:microtubule-based movement"/>
    <property type="evidence" value="ECO:0007669"/>
    <property type="project" value="InterPro"/>
</dbReference>
<evidence type="ECO:0000313" key="5">
    <source>
        <dbReference type="Proteomes" id="UP000324800"/>
    </source>
</evidence>
<feature type="non-terminal residue" evidence="4">
    <location>
        <position position="1"/>
    </location>
</feature>
<organism evidence="4 5">
    <name type="scientific">Streblomastix strix</name>
    <dbReference type="NCBI Taxonomy" id="222440"/>
    <lineage>
        <taxon>Eukaryota</taxon>
        <taxon>Metamonada</taxon>
        <taxon>Preaxostyla</taxon>
        <taxon>Oxymonadida</taxon>
        <taxon>Streblomastigidae</taxon>
        <taxon>Streblomastix</taxon>
    </lineage>
</organism>
<dbReference type="InterPro" id="IPR041589">
    <property type="entry name" value="DNAH3_AAA_lid_1"/>
</dbReference>
<dbReference type="GO" id="GO:0045505">
    <property type="term" value="F:dynein intermediate chain binding"/>
    <property type="evidence" value="ECO:0007669"/>
    <property type="project" value="InterPro"/>
</dbReference>
<dbReference type="PANTHER" id="PTHR22878">
    <property type="entry name" value="DYNEIN HEAVY CHAIN 6, AXONEMAL-LIKE-RELATED"/>
    <property type="match status" value="1"/>
</dbReference>